<dbReference type="Proteomes" id="UP000294558">
    <property type="component" value="Unassembled WGS sequence"/>
</dbReference>
<evidence type="ECO:0000256" key="4">
    <source>
        <dbReference type="ARBA" id="ARBA00022692"/>
    </source>
</evidence>
<evidence type="ECO:0000256" key="3">
    <source>
        <dbReference type="ARBA" id="ARBA00022475"/>
    </source>
</evidence>
<dbReference type="Pfam" id="PF19300">
    <property type="entry name" value="BPD_transp_1_N"/>
    <property type="match status" value="1"/>
</dbReference>
<feature type="transmembrane region" description="Helical" evidence="7">
    <location>
        <begin position="124"/>
        <end position="147"/>
    </location>
</feature>
<feature type="transmembrane region" description="Helical" evidence="7">
    <location>
        <begin position="31"/>
        <end position="52"/>
    </location>
</feature>
<feature type="transmembrane region" description="Helical" evidence="7">
    <location>
        <begin position="262"/>
        <end position="286"/>
    </location>
</feature>
<feature type="transmembrane region" description="Helical" evidence="7">
    <location>
        <begin position="206"/>
        <end position="225"/>
    </location>
</feature>
<comment type="similarity">
    <text evidence="7">Belongs to the binding-protein-dependent transport system permease family.</text>
</comment>
<evidence type="ECO:0000256" key="7">
    <source>
        <dbReference type="RuleBase" id="RU363032"/>
    </source>
</evidence>
<evidence type="ECO:0000256" key="1">
    <source>
        <dbReference type="ARBA" id="ARBA00004651"/>
    </source>
</evidence>
<dbReference type="Pfam" id="PF00528">
    <property type="entry name" value="BPD_transp_1"/>
    <property type="match status" value="1"/>
</dbReference>
<accession>A0A4R7HVF5</accession>
<organism evidence="9 10">
    <name type="scientific">Ilumatobacter fluminis</name>
    <dbReference type="NCBI Taxonomy" id="467091"/>
    <lineage>
        <taxon>Bacteria</taxon>
        <taxon>Bacillati</taxon>
        <taxon>Actinomycetota</taxon>
        <taxon>Acidimicrobiia</taxon>
        <taxon>Acidimicrobiales</taxon>
        <taxon>Ilumatobacteraceae</taxon>
        <taxon>Ilumatobacter</taxon>
    </lineage>
</organism>
<keyword evidence="2 7" id="KW-0813">Transport</keyword>
<evidence type="ECO:0000313" key="9">
    <source>
        <dbReference type="EMBL" id="TDT14961.1"/>
    </source>
</evidence>
<dbReference type="AlphaFoldDB" id="A0A4R7HVF5"/>
<comment type="subcellular location">
    <subcellularLocation>
        <location evidence="1 7">Cell membrane</location>
        <topology evidence="1 7">Multi-pass membrane protein</topology>
    </subcellularLocation>
</comment>
<keyword evidence="4 7" id="KW-0812">Transmembrane</keyword>
<feature type="transmembrane region" description="Helical" evidence="7">
    <location>
        <begin position="306"/>
        <end position="332"/>
    </location>
</feature>
<evidence type="ECO:0000256" key="6">
    <source>
        <dbReference type="ARBA" id="ARBA00023136"/>
    </source>
</evidence>
<name>A0A4R7HVF5_9ACTN</name>
<dbReference type="PROSITE" id="PS50928">
    <property type="entry name" value="ABC_TM1"/>
    <property type="match status" value="1"/>
</dbReference>
<proteinExistence type="inferred from homology"/>
<keyword evidence="3" id="KW-1003">Cell membrane</keyword>
<gene>
    <name evidence="9" type="ORF">BDK89_0520</name>
</gene>
<reference evidence="9 10" key="1">
    <citation type="submission" date="2019-03" db="EMBL/GenBank/DDBJ databases">
        <title>Sequencing the genomes of 1000 actinobacteria strains.</title>
        <authorList>
            <person name="Klenk H.-P."/>
        </authorList>
    </citation>
    <scope>NUCLEOTIDE SEQUENCE [LARGE SCALE GENOMIC DNA]</scope>
    <source>
        <strain evidence="9 10">DSM 18936</strain>
    </source>
</reference>
<dbReference type="Gene3D" id="1.10.3720.10">
    <property type="entry name" value="MetI-like"/>
    <property type="match status" value="1"/>
</dbReference>
<evidence type="ECO:0000256" key="5">
    <source>
        <dbReference type="ARBA" id="ARBA00022989"/>
    </source>
</evidence>
<dbReference type="InterPro" id="IPR045621">
    <property type="entry name" value="BPD_transp_1_N"/>
</dbReference>
<evidence type="ECO:0000259" key="8">
    <source>
        <dbReference type="PROSITE" id="PS50928"/>
    </source>
</evidence>
<dbReference type="EMBL" id="SOAU01000001">
    <property type="protein sequence ID" value="TDT14961.1"/>
    <property type="molecule type" value="Genomic_DNA"/>
</dbReference>
<feature type="transmembrane region" description="Helical" evidence="7">
    <location>
        <begin position="159"/>
        <end position="178"/>
    </location>
</feature>
<dbReference type="PANTHER" id="PTHR43163">
    <property type="entry name" value="DIPEPTIDE TRANSPORT SYSTEM PERMEASE PROTEIN DPPB-RELATED"/>
    <property type="match status" value="1"/>
</dbReference>
<dbReference type="PANTHER" id="PTHR43163:SF6">
    <property type="entry name" value="DIPEPTIDE TRANSPORT SYSTEM PERMEASE PROTEIN DPPB-RELATED"/>
    <property type="match status" value="1"/>
</dbReference>
<dbReference type="InterPro" id="IPR035906">
    <property type="entry name" value="MetI-like_sf"/>
</dbReference>
<protein>
    <submittedName>
        <fullName evidence="9">Peptide/nickel transport system permease protein</fullName>
    </submittedName>
</protein>
<keyword evidence="10" id="KW-1185">Reference proteome</keyword>
<dbReference type="InterPro" id="IPR000515">
    <property type="entry name" value="MetI-like"/>
</dbReference>
<keyword evidence="6 7" id="KW-0472">Membrane</keyword>
<feature type="domain" description="ABC transmembrane type-1" evidence="8">
    <location>
        <begin position="121"/>
        <end position="325"/>
    </location>
</feature>
<evidence type="ECO:0000313" key="10">
    <source>
        <dbReference type="Proteomes" id="UP000294558"/>
    </source>
</evidence>
<evidence type="ECO:0000256" key="2">
    <source>
        <dbReference type="ARBA" id="ARBA00022448"/>
    </source>
</evidence>
<keyword evidence="5 7" id="KW-1133">Transmembrane helix</keyword>
<dbReference type="GO" id="GO:0005886">
    <property type="term" value="C:plasma membrane"/>
    <property type="evidence" value="ECO:0007669"/>
    <property type="project" value="UniProtKB-SubCell"/>
</dbReference>
<comment type="caution">
    <text evidence="9">The sequence shown here is derived from an EMBL/GenBank/DDBJ whole genome shotgun (WGS) entry which is preliminary data.</text>
</comment>
<sequence>MTEPAAGSGLASGPARPLRVPPVVRQIGHRLLVLVGVLFAVSVLTFMLTSLLPGDPALQVLGTEDATPEALERVRDELGLDEPLPLRYLDWLSGVVRGDFGSSYITNQPVAGEIANRAPVTLEIGALALAISLLSIPLAVGSAHWVGRAFDQVTSTVSFGMLSVPTFVLALVLIYTLAVETSLLPATGWTRLTPFPENLADNLRGAILPALTLAIGNIAVLTRVLRTDMLATLQQDYLVMARSMGVSTRRLLFVNALRPSSFTLLTVLGVQIGAMIGGAVIVETLFAVPGMGRLLVDAIFQRDLMVVQGVVLVMAASFVIVNFLADLAYLVVDPRLRSLNP</sequence>
<dbReference type="GO" id="GO:0071916">
    <property type="term" value="F:dipeptide transmembrane transporter activity"/>
    <property type="evidence" value="ECO:0007669"/>
    <property type="project" value="TreeGrafter"/>
</dbReference>
<dbReference type="SUPFAM" id="SSF161098">
    <property type="entry name" value="MetI-like"/>
    <property type="match status" value="1"/>
</dbReference>
<dbReference type="CDD" id="cd06261">
    <property type="entry name" value="TM_PBP2"/>
    <property type="match status" value="1"/>
</dbReference>